<dbReference type="Gene3D" id="2.10.25.10">
    <property type="entry name" value="Laminin"/>
    <property type="match status" value="3"/>
</dbReference>
<keyword evidence="3" id="KW-0677">Repeat</keyword>
<evidence type="ECO:0000256" key="6">
    <source>
        <dbReference type="PROSITE-ProRule" id="PRU00076"/>
    </source>
</evidence>
<dbReference type="InterPro" id="IPR051022">
    <property type="entry name" value="Notch_Cell-Fate_Det"/>
</dbReference>
<dbReference type="GO" id="GO:0005509">
    <property type="term" value="F:calcium ion binding"/>
    <property type="evidence" value="ECO:0007669"/>
    <property type="project" value="InterPro"/>
</dbReference>
<evidence type="ECO:0000256" key="4">
    <source>
        <dbReference type="ARBA" id="ARBA00023157"/>
    </source>
</evidence>
<dbReference type="SUPFAM" id="SSF57625">
    <property type="entry name" value="Invertebrate chitin-binding proteins"/>
    <property type="match status" value="2"/>
</dbReference>
<dbReference type="AlphaFoldDB" id="A0A8S3V6M0"/>
<evidence type="ECO:0000256" key="2">
    <source>
        <dbReference type="ARBA" id="ARBA00022729"/>
    </source>
</evidence>
<dbReference type="PANTHER" id="PTHR24049">
    <property type="entry name" value="CRUMBS FAMILY MEMBER"/>
    <property type="match status" value="1"/>
</dbReference>
<accession>A0A8S3V6M0</accession>
<dbReference type="GO" id="GO:0005576">
    <property type="term" value="C:extracellular region"/>
    <property type="evidence" value="ECO:0007669"/>
    <property type="project" value="InterPro"/>
</dbReference>
<feature type="domain" description="EGF-like" evidence="7">
    <location>
        <begin position="80"/>
        <end position="116"/>
    </location>
</feature>
<dbReference type="SMART" id="SM00181">
    <property type="entry name" value="EGF"/>
    <property type="match status" value="3"/>
</dbReference>
<comment type="caution">
    <text evidence="9">The sequence shown here is derived from an EMBL/GenBank/DDBJ whole genome shotgun (WGS) entry which is preliminary data.</text>
</comment>
<evidence type="ECO:0000313" key="9">
    <source>
        <dbReference type="EMBL" id="CAG2250473.1"/>
    </source>
</evidence>
<dbReference type="EMBL" id="CAJPWZ010003051">
    <property type="protein sequence ID" value="CAG2250473.1"/>
    <property type="molecule type" value="Genomic_DNA"/>
</dbReference>
<dbReference type="Pfam" id="PF00008">
    <property type="entry name" value="EGF"/>
    <property type="match status" value="1"/>
</dbReference>
<evidence type="ECO:0000259" key="8">
    <source>
        <dbReference type="PROSITE" id="PS50940"/>
    </source>
</evidence>
<keyword evidence="2" id="KW-0732">Signal</keyword>
<dbReference type="GO" id="GO:0008061">
    <property type="term" value="F:chitin binding"/>
    <property type="evidence" value="ECO:0007669"/>
    <property type="project" value="InterPro"/>
</dbReference>
<feature type="disulfide bond" evidence="6">
    <location>
        <begin position="147"/>
        <end position="164"/>
    </location>
</feature>
<feature type="domain" description="Chitin-binding type-2" evidence="8">
    <location>
        <begin position="190"/>
        <end position="254"/>
    </location>
</feature>
<dbReference type="InterPro" id="IPR036508">
    <property type="entry name" value="Chitin-bd_dom_sf"/>
</dbReference>
<keyword evidence="5" id="KW-0325">Glycoprotein</keyword>
<dbReference type="PROSITE" id="PS00022">
    <property type="entry name" value="EGF_1"/>
    <property type="match status" value="2"/>
</dbReference>
<feature type="disulfide bond" evidence="6">
    <location>
        <begin position="106"/>
        <end position="115"/>
    </location>
</feature>
<dbReference type="SMART" id="SM00179">
    <property type="entry name" value="EGF_CA"/>
    <property type="match status" value="3"/>
</dbReference>
<dbReference type="PROSITE" id="PS50940">
    <property type="entry name" value="CHIT_BIND_II"/>
    <property type="match status" value="1"/>
</dbReference>
<evidence type="ECO:0000259" key="7">
    <source>
        <dbReference type="PROSITE" id="PS50026"/>
    </source>
</evidence>
<dbReference type="Pfam" id="PF01607">
    <property type="entry name" value="CBM_14"/>
    <property type="match status" value="1"/>
</dbReference>
<dbReference type="Proteomes" id="UP000683360">
    <property type="component" value="Unassembled WGS sequence"/>
</dbReference>
<comment type="caution">
    <text evidence="6">Lacks conserved residue(s) required for the propagation of feature annotation.</text>
</comment>
<feature type="disulfide bond" evidence="6">
    <location>
        <begin position="68"/>
        <end position="77"/>
    </location>
</feature>
<dbReference type="InterPro" id="IPR000742">
    <property type="entry name" value="EGF"/>
</dbReference>
<sequence length="396" mass="43659">MPGCPSTLRHRKDGDFACVPLDHPDVCVPSLTTDKIITDPDPCKPSPCLNGGHCIGSSPPQQTYMCVCNSAYSGQNCQIVSKVCADLPCRNGGTCHASTTGFSCTCYSAFTGQFCELVSQDGKIQYTGTHCETAATIDTDHCSSSPCLHGGTCFNMGNSPGYVCQCVTIPTGKTYGGLRCEEELTSSAITDQCQTSSSAKFADSEECQRFYDCSIVYANVPLHFKQHLDECIYPQMFNDITNQCDNFTNVNCGSRKVLVDGCDYSRNKPLPGHSEPCTIAYPSCRNKDDGLYEHPDKQMTPHYIKCFVERMMGTFQCEEDQYGVEKYFYKGTCTSQYQIPKAEGGKLIDCVSLGDGYYPDEDIKSRYITCINNVATVHDCNYPLQFSPLYKACMFL</sequence>
<feature type="domain" description="EGF-like" evidence="7">
    <location>
        <begin position="39"/>
        <end position="78"/>
    </location>
</feature>
<dbReference type="OrthoDB" id="6112170at2759"/>
<keyword evidence="4 6" id="KW-1015">Disulfide bond</keyword>
<feature type="domain" description="EGF-like" evidence="7">
    <location>
        <begin position="138"/>
        <end position="181"/>
    </location>
</feature>
<dbReference type="PROSITE" id="PS50026">
    <property type="entry name" value="EGF_3"/>
    <property type="match status" value="3"/>
</dbReference>
<organism evidence="9 10">
    <name type="scientific">Mytilus edulis</name>
    <name type="common">Blue mussel</name>
    <dbReference type="NCBI Taxonomy" id="6550"/>
    <lineage>
        <taxon>Eukaryota</taxon>
        <taxon>Metazoa</taxon>
        <taxon>Spiralia</taxon>
        <taxon>Lophotrochozoa</taxon>
        <taxon>Mollusca</taxon>
        <taxon>Bivalvia</taxon>
        <taxon>Autobranchia</taxon>
        <taxon>Pteriomorphia</taxon>
        <taxon>Mytilida</taxon>
        <taxon>Mytiloidea</taxon>
        <taxon>Mytilidae</taxon>
        <taxon>Mytilinae</taxon>
        <taxon>Mytilus</taxon>
    </lineage>
</organism>
<gene>
    <name evidence="9" type="ORF">MEDL_62203</name>
</gene>
<dbReference type="Gene3D" id="2.170.140.10">
    <property type="entry name" value="Chitin binding domain"/>
    <property type="match status" value="2"/>
</dbReference>
<dbReference type="FunFam" id="2.10.25.10:FF:000012">
    <property type="entry name" value="Delta-like protein"/>
    <property type="match status" value="1"/>
</dbReference>
<dbReference type="InterPro" id="IPR002557">
    <property type="entry name" value="Chitin-bd_dom"/>
</dbReference>
<dbReference type="InterPro" id="IPR001881">
    <property type="entry name" value="EGF-like_Ca-bd_dom"/>
</dbReference>
<reference evidence="9" key="1">
    <citation type="submission" date="2021-03" db="EMBL/GenBank/DDBJ databases">
        <authorList>
            <person name="Bekaert M."/>
        </authorList>
    </citation>
    <scope>NUCLEOTIDE SEQUENCE</scope>
</reference>
<dbReference type="SUPFAM" id="SSF57196">
    <property type="entry name" value="EGF/Laminin"/>
    <property type="match status" value="3"/>
</dbReference>
<proteinExistence type="predicted"/>
<protein>
    <submittedName>
        <fullName evidence="9">Uncharacterized protein</fullName>
    </submittedName>
</protein>
<evidence type="ECO:0000256" key="3">
    <source>
        <dbReference type="ARBA" id="ARBA00022737"/>
    </source>
</evidence>
<evidence type="ECO:0000256" key="5">
    <source>
        <dbReference type="ARBA" id="ARBA00023180"/>
    </source>
</evidence>
<keyword evidence="10" id="KW-1185">Reference proteome</keyword>
<evidence type="ECO:0000256" key="1">
    <source>
        <dbReference type="ARBA" id="ARBA00022536"/>
    </source>
</evidence>
<name>A0A8S3V6M0_MYTED</name>
<evidence type="ECO:0000313" key="10">
    <source>
        <dbReference type="Proteomes" id="UP000683360"/>
    </source>
</evidence>
<dbReference type="CDD" id="cd00054">
    <property type="entry name" value="EGF_CA"/>
    <property type="match status" value="1"/>
</dbReference>
<keyword evidence="1 6" id="KW-0245">EGF-like domain</keyword>